<dbReference type="EMBL" id="KB446535">
    <property type="protein sequence ID" value="EME49672.1"/>
    <property type="molecule type" value="Genomic_DNA"/>
</dbReference>
<dbReference type="InterPro" id="IPR048519">
    <property type="entry name" value="Gfd2/YDR514C-like_C"/>
</dbReference>
<sequence length="344" mass="38115">MLRRKALLKRLRTTTTSKTGASLERVAASTTVDRPILGGTTASRIGKAVIEPRYAQSVGSAPGLLSTRTLQPIFVSPPTRDTYIDDAKHLAPRKRTILRRRRTSQRSTSEVRVLSRQGDIRQLRSYLQHEDVVLIAIDTESERQGLLNHVVEVGLSVLRTRDIHNVKPGAHVKNWIAKVRHHHIVIDVTRHPRRRMRGSRFGRSLFLSPGDAKDELLAIVKSSLADIGTDSIAFVGHSLGNDIQAVLQSPGLATDLLDISRPGHAVFDTFTLATAAEREGARIPKKSLSGLARCLQVDPRYCDENGAVIGWHNASNDAAYTMMVLLLYGAHWQDLKIVYGKRQS</sequence>
<keyword evidence="3" id="KW-1185">Reference proteome</keyword>
<dbReference type="AlphaFoldDB" id="N1Q1W6"/>
<accession>N1Q1W6</accession>
<dbReference type="PANTHER" id="PTHR28083">
    <property type="entry name" value="GOOD FOR FULL DBP5 ACTIVITY PROTEIN 2"/>
    <property type="match status" value="1"/>
</dbReference>
<dbReference type="InterPro" id="IPR040151">
    <property type="entry name" value="Gfd2/YDR514C-like"/>
</dbReference>
<organism evidence="2 3">
    <name type="scientific">Dothistroma septosporum (strain NZE10 / CBS 128990)</name>
    <name type="common">Red band needle blight fungus</name>
    <name type="synonym">Mycosphaerella pini</name>
    <dbReference type="NCBI Taxonomy" id="675120"/>
    <lineage>
        <taxon>Eukaryota</taxon>
        <taxon>Fungi</taxon>
        <taxon>Dikarya</taxon>
        <taxon>Ascomycota</taxon>
        <taxon>Pezizomycotina</taxon>
        <taxon>Dothideomycetes</taxon>
        <taxon>Dothideomycetidae</taxon>
        <taxon>Mycosphaerellales</taxon>
        <taxon>Mycosphaerellaceae</taxon>
        <taxon>Dothistroma</taxon>
    </lineage>
</organism>
<dbReference type="InterPro" id="IPR012337">
    <property type="entry name" value="RNaseH-like_sf"/>
</dbReference>
<dbReference type="InterPro" id="IPR036397">
    <property type="entry name" value="RNaseH_sf"/>
</dbReference>
<name>N1Q1W6_DOTSN</name>
<evidence type="ECO:0000313" key="3">
    <source>
        <dbReference type="Proteomes" id="UP000016933"/>
    </source>
</evidence>
<dbReference type="Proteomes" id="UP000016933">
    <property type="component" value="Unassembled WGS sequence"/>
</dbReference>
<dbReference type="HOGENOM" id="CLU_806590_0_0_1"/>
<dbReference type="GO" id="GO:0003676">
    <property type="term" value="F:nucleic acid binding"/>
    <property type="evidence" value="ECO:0007669"/>
    <property type="project" value="InterPro"/>
</dbReference>
<dbReference type="STRING" id="675120.N1Q1W6"/>
<dbReference type="Gene3D" id="3.30.420.10">
    <property type="entry name" value="Ribonuclease H-like superfamily/Ribonuclease H"/>
    <property type="match status" value="1"/>
</dbReference>
<evidence type="ECO:0000259" key="1">
    <source>
        <dbReference type="Pfam" id="PF21762"/>
    </source>
</evidence>
<proteinExistence type="predicted"/>
<gene>
    <name evidence="2" type="ORF">DOTSEDRAFT_76908</name>
</gene>
<reference evidence="2 3" key="2">
    <citation type="journal article" date="2012" name="PLoS Pathog.">
        <title>Diverse lifestyles and strategies of plant pathogenesis encoded in the genomes of eighteen Dothideomycetes fungi.</title>
        <authorList>
            <person name="Ohm R.A."/>
            <person name="Feau N."/>
            <person name="Henrissat B."/>
            <person name="Schoch C.L."/>
            <person name="Horwitz B.A."/>
            <person name="Barry K.W."/>
            <person name="Condon B.J."/>
            <person name="Copeland A.C."/>
            <person name="Dhillon B."/>
            <person name="Glaser F."/>
            <person name="Hesse C.N."/>
            <person name="Kosti I."/>
            <person name="LaButti K."/>
            <person name="Lindquist E.A."/>
            <person name="Lucas S."/>
            <person name="Salamov A.A."/>
            <person name="Bradshaw R.E."/>
            <person name="Ciuffetti L."/>
            <person name="Hamelin R.C."/>
            <person name="Kema G.H.J."/>
            <person name="Lawrence C."/>
            <person name="Scott J.A."/>
            <person name="Spatafora J.W."/>
            <person name="Turgeon B.G."/>
            <person name="de Wit P.J.G.M."/>
            <person name="Zhong S."/>
            <person name="Goodwin S.B."/>
            <person name="Grigoriev I.V."/>
        </authorList>
    </citation>
    <scope>NUCLEOTIDE SEQUENCE [LARGE SCALE GENOMIC DNA]</scope>
    <source>
        <strain evidence="3">NZE10 / CBS 128990</strain>
    </source>
</reference>
<dbReference type="GO" id="GO:0005634">
    <property type="term" value="C:nucleus"/>
    <property type="evidence" value="ECO:0007669"/>
    <property type="project" value="TreeGrafter"/>
</dbReference>
<protein>
    <recommendedName>
        <fullName evidence="1">Gfd2/YDR514C-like C-terminal domain-containing protein</fullName>
    </recommendedName>
</protein>
<dbReference type="SUPFAM" id="SSF53098">
    <property type="entry name" value="Ribonuclease H-like"/>
    <property type="match status" value="1"/>
</dbReference>
<dbReference type="PANTHER" id="PTHR28083:SF1">
    <property type="entry name" value="GOOD FOR FULL DBP5 ACTIVITY PROTEIN 2"/>
    <property type="match status" value="1"/>
</dbReference>
<dbReference type="Pfam" id="PF21762">
    <property type="entry name" value="DEDDh_C"/>
    <property type="match status" value="1"/>
</dbReference>
<dbReference type="OrthoDB" id="5953249at2759"/>
<reference evidence="3" key="1">
    <citation type="journal article" date="2012" name="PLoS Genet.">
        <title>The genomes of the fungal plant pathogens Cladosporium fulvum and Dothistroma septosporum reveal adaptation to different hosts and lifestyles but also signatures of common ancestry.</title>
        <authorList>
            <person name="de Wit P.J.G.M."/>
            <person name="van der Burgt A."/>
            <person name="Oekmen B."/>
            <person name="Stergiopoulos I."/>
            <person name="Abd-Elsalam K.A."/>
            <person name="Aerts A.L."/>
            <person name="Bahkali A.H."/>
            <person name="Beenen H.G."/>
            <person name="Chettri P."/>
            <person name="Cox M.P."/>
            <person name="Datema E."/>
            <person name="de Vries R.P."/>
            <person name="Dhillon B."/>
            <person name="Ganley A.R."/>
            <person name="Griffiths S.A."/>
            <person name="Guo Y."/>
            <person name="Hamelin R.C."/>
            <person name="Henrissat B."/>
            <person name="Kabir M.S."/>
            <person name="Jashni M.K."/>
            <person name="Kema G."/>
            <person name="Klaubauf S."/>
            <person name="Lapidus A."/>
            <person name="Levasseur A."/>
            <person name="Lindquist E."/>
            <person name="Mehrabi R."/>
            <person name="Ohm R.A."/>
            <person name="Owen T.J."/>
            <person name="Salamov A."/>
            <person name="Schwelm A."/>
            <person name="Schijlen E."/>
            <person name="Sun H."/>
            <person name="van den Burg H.A."/>
            <person name="van Ham R.C.H.J."/>
            <person name="Zhang S."/>
            <person name="Goodwin S.B."/>
            <person name="Grigoriev I.V."/>
            <person name="Collemare J."/>
            <person name="Bradshaw R.E."/>
        </authorList>
    </citation>
    <scope>NUCLEOTIDE SEQUENCE [LARGE SCALE GENOMIC DNA]</scope>
    <source>
        <strain evidence="3">NZE10 / CBS 128990</strain>
    </source>
</reference>
<feature type="domain" description="Gfd2/YDR514C-like C-terminal" evidence="1">
    <location>
        <begin position="133"/>
        <end position="326"/>
    </location>
</feature>
<dbReference type="eggNOG" id="ENOG502T6B6">
    <property type="taxonomic scope" value="Eukaryota"/>
</dbReference>
<evidence type="ECO:0000313" key="2">
    <source>
        <dbReference type="EMBL" id="EME49672.1"/>
    </source>
</evidence>